<dbReference type="SUPFAM" id="SSF46689">
    <property type="entry name" value="Homeodomain-like"/>
    <property type="match status" value="1"/>
</dbReference>
<sequence>MDHRMEVNDRISGTEQQWKKTRLVSLLDEVYRRYKQYHQQVQAVITSFESVAGLSTAAPYAFMALKAMSKHFRRLRNMISNQLHHTNKNLGKEGLGSEENPSYGLINNGVCIQRMVNNSGTFSQRHVWRPQRGLPECAVAVLHAWLFEHFLHPYPTDTDKQMLAKQTGLTTNQVNKLSFILIASWEIICCPVSNWFINARVRLWKPMVEEIHSLEMQQLHKVSAGDKSRETDEQIQL</sequence>
<name>A0A8K0I8B6_COCNU</name>
<reference evidence="10" key="2">
    <citation type="submission" date="2019-07" db="EMBL/GenBank/DDBJ databases">
        <authorList>
            <person name="Yang Y."/>
            <person name="Bocs S."/>
            <person name="Baudouin L."/>
        </authorList>
    </citation>
    <scope>NUCLEOTIDE SEQUENCE</scope>
    <source>
        <tissue evidence="10">Spear leaf of Hainan Tall coconut</tissue>
    </source>
</reference>
<evidence type="ECO:0000256" key="7">
    <source>
        <dbReference type="ARBA" id="ARBA00023242"/>
    </source>
</evidence>
<dbReference type="InterPro" id="IPR008422">
    <property type="entry name" value="KN_HD"/>
</dbReference>
<comment type="caution">
    <text evidence="10">The sequence shown here is derived from an EMBL/GenBank/DDBJ whole genome shotgun (WGS) entry which is preliminary data.</text>
</comment>
<reference evidence="10" key="1">
    <citation type="journal article" date="2017" name="Gigascience">
        <title>The genome draft of coconut (Cocos nucifera).</title>
        <authorList>
            <person name="Xiao Y."/>
            <person name="Xu P."/>
            <person name="Fan H."/>
            <person name="Baudouin L."/>
            <person name="Xia W."/>
            <person name="Bocs S."/>
            <person name="Xu J."/>
            <person name="Li Q."/>
            <person name="Guo A."/>
            <person name="Zhou L."/>
            <person name="Li J."/>
            <person name="Wu Y."/>
            <person name="Ma Z."/>
            <person name="Armero A."/>
            <person name="Issali A.E."/>
            <person name="Liu N."/>
            <person name="Peng M."/>
            <person name="Yang Y."/>
        </authorList>
    </citation>
    <scope>NUCLEOTIDE SEQUENCE</scope>
    <source>
        <tissue evidence="10">Spear leaf of Hainan Tall coconut</tissue>
    </source>
</reference>
<feature type="domain" description="Homeobox" evidence="8">
    <location>
        <begin position="128"/>
        <end position="210"/>
    </location>
</feature>
<evidence type="ECO:0000256" key="4">
    <source>
        <dbReference type="ARBA" id="ARBA00023125"/>
    </source>
</evidence>
<dbReference type="InterPro" id="IPR050224">
    <property type="entry name" value="TALE_homeobox"/>
</dbReference>
<keyword evidence="4 10" id="KW-0238">DNA-binding</keyword>
<evidence type="ECO:0000259" key="9">
    <source>
        <dbReference type="SMART" id="SM00574"/>
    </source>
</evidence>
<evidence type="ECO:0000313" key="10">
    <source>
        <dbReference type="EMBL" id="KAG1339299.1"/>
    </source>
</evidence>
<dbReference type="GO" id="GO:0005634">
    <property type="term" value="C:nucleus"/>
    <property type="evidence" value="ECO:0007669"/>
    <property type="project" value="UniProtKB-SubCell"/>
</dbReference>
<evidence type="ECO:0000313" key="11">
    <source>
        <dbReference type="Proteomes" id="UP000797356"/>
    </source>
</evidence>
<comment type="similarity">
    <text evidence="2">Belongs to the TALE/BELL homeobox family.</text>
</comment>
<comment type="subcellular location">
    <subcellularLocation>
        <location evidence="1">Nucleus</location>
    </subcellularLocation>
</comment>
<organism evidence="10 11">
    <name type="scientific">Cocos nucifera</name>
    <name type="common">Coconut palm</name>
    <dbReference type="NCBI Taxonomy" id="13894"/>
    <lineage>
        <taxon>Eukaryota</taxon>
        <taxon>Viridiplantae</taxon>
        <taxon>Streptophyta</taxon>
        <taxon>Embryophyta</taxon>
        <taxon>Tracheophyta</taxon>
        <taxon>Spermatophyta</taxon>
        <taxon>Magnoliopsida</taxon>
        <taxon>Liliopsida</taxon>
        <taxon>Arecaceae</taxon>
        <taxon>Arecoideae</taxon>
        <taxon>Cocoseae</taxon>
        <taxon>Attaleinae</taxon>
        <taxon>Cocos</taxon>
    </lineage>
</organism>
<dbReference type="SMART" id="SM00574">
    <property type="entry name" value="POX"/>
    <property type="match status" value="1"/>
</dbReference>
<dbReference type="InterPro" id="IPR009057">
    <property type="entry name" value="Homeodomain-like_sf"/>
</dbReference>
<dbReference type="EMBL" id="CM017875">
    <property type="protein sequence ID" value="KAG1339299.1"/>
    <property type="molecule type" value="Genomic_DNA"/>
</dbReference>
<dbReference type="AlphaFoldDB" id="A0A8K0I8B6"/>
<keyword evidence="6" id="KW-0804">Transcription</keyword>
<dbReference type="SMART" id="SM00389">
    <property type="entry name" value="HOX"/>
    <property type="match status" value="1"/>
</dbReference>
<evidence type="ECO:0000259" key="8">
    <source>
        <dbReference type="SMART" id="SM00389"/>
    </source>
</evidence>
<dbReference type="PANTHER" id="PTHR11850">
    <property type="entry name" value="HOMEOBOX PROTEIN TRANSCRIPTION FACTORS"/>
    <property type="match status" value="1"/>
</dbReference>
<keyword evidence="3" id="KW-0805">Transcription regulation</keyword>
<dbReference type="Proteomes" id="UP000797356">
    <property type="component" value="Chromosome 4"/>
</dbReference>
<dbReference type="Gene3D" id="1.10.10.60">
    <property type="entry name" value="Homeodomain-like"/>
    <property type="match status" value="1"/>
</dbReference>
<dbReference type="CDD" id="cd00086">
    <property type="entry name" value="homeodomain"/>
    <property type="match status" value="1"/>
</dbReference>
<evidence type="ECO:0000256" key="2">
    <source>
        <dbReference type="ARBA" id="ARBA00006454"/>
    </source>
</evidence>
<evidence type="ECO:0000256" key="1">
    <source>
        <dbReference type="ARBA" id="ARBA00004123"/>
    </source>
</evidence>
<protein>
    <submittedName>
        <fullName evidence="10">Putative BEL1-like homeodomain protein 9</fullName>
    </submittedName>
</protein>
<dbReference type="Pfam" id="PF05920">
    <property type="entry name" value="Homeobox_KN"/>
    <property type="match status" value="1"/>
</dbReference>
<dbReference type="InterPro" id="IPR001356">
    <property type="entry name" value="HD"/>
</dbReference>
<keyword evidence="5 10" id="KW-0371">Homeobox</keyword>
<evidence type="ECO:0000256" key="6">
    <source>
        <dbReference type="ARBA" id="ARBA00023163"/>
    </source>
</evidence>
<dbReference type="OrthoDB" id="10056939at2759"/>
<feature type="domain" description="POX" evidence="9">
    <location>
        <begin position="1"/>
        <end position="81"/>
    </location>
</feature>
<dbReference type="InterPro" id="IPR006563">
    <property type="entry name" value="POX_dom"/>
</dbReference>
<dbReference type="Pfam" id="PF07526">
    <property type="entry name" value="POX"/>
    <property type="match status" value="1"/>
</dbReference>
<gene>
    <name evidence="10" type="ORF">COCNU_04G016050</name>
</gene>
<accession>A0A8K0I8B6</accession>
<keyword evidence="11" id="KW-1185">Reference proteome</keyword>
<evidence type="ECO:0000256" key="3">
    <source>
        <dbReference type="ARBA" id="ARBA00023015"/>
    </source>
</evidence>
<dbReference type="GO" id="GO:0003677">
    <property type="term" value="F:DNA binding"/>
    <property type="evidence" value="ECO:0007669"/>
    <property type="project" value="UniProtKB-KW"/>
</dbReference>
<keyword evidence="7" id="KW-0539">Nucleus</keyword>
<evidence type="ECO:0000256" key="5">
    <source>
        <dbReference type="ARBA" id="ARBA00023155"/>
    </source>
</evidence>
<dbReference type="GO" id="GO:0006355">
    <property type="term" value="P:regulation of DNA-templated transcription"/>
    <property type="evidence" value="ECO:0007669"/>
    <property type="project" value="InterPro"/>
</dbReference>
<proteinExistence type="inferred from homology"/>